<gene>
    <name evidence="9" type="ORF">FLONG3_57</name>
</gene>
<dbReference type="STRING" id="694270.A0A395TAU4"/>
<dbReference type="FunFam" id="3.40.640.10:FF:000066">
    <property type="entry name" value="Aspartate aminotransferase"/>
    <property type="match status" value="1"/>
</dbReference>
<dbReference type="OrthoDB" id="550424at2759"/>
<comment type="catalytic activity">
    <reaction evidence="7">
        <text>L-aspartate + 2-oxoglutarate = oxaloacetate + L-glutamate</text>
        <dbReference type="Rhea" id="RHEA:21824"/>
        <dbReference type="ChEBI" id="CHEBI:16452"/>
        <dbReference type="ChEBI" id="CHEBI:16810"/>
        <dbReference type="ChEBI" id="CHEBI:29985"/>
        <dbReference type="ChEBI" id="CHEBI:29991"/>
        <dbReference type="EC" id="2.6.1.1"/>
    </reaction>
</comment>
<keyword evidence="5 7" id="KW-0808">Transferase</keyword>
<keyword evidence="6" id="KW-0663">Pyridoxal phosphate</keyword>
<accession>A0A395TAU4</accession>
<dbReference type="Pfam" id="PF00155">
    <property type="entry name" value="Aminotran_1_2"/>
    <property type="match status" value="1"/>
</dbReference>
<comment type="similarity">
    <text evidence="2">Belongs to the class-I pyridoxal-phosphate-dependent aminotransferase family.</text>
</comment>
<dbReference type="EC" id="2.6.1.1" evidence="7"/>
<protein>
    <recommendedName>
        <fullName evidence="7">Aspartate aminotransferase</fullName>
        <ecNumber evidence="7">2.6.1.1</ecNumber>
    </recommendedName>
</protein>
<evidence type="ECO:0000256" key="5">
    <source>
        <dbReference type="ARBA" id="ARBA00022679"/>
    </source>
</evidence>
<dbReference type="PRINTS" id="PR00799">
    <property type="entry name" value="TRANSAMINASE"/>
</dbReference>
<dbReference type="Proteomes" id="UP000266234">
    <property type="component" value="Unassembled WGS sequence"/>
</dbReference>
<dbReference type="EMBL" id="PXOG01000001">
    <property type="protein sequence ID" value="RGP81860.1"/>
    <property type="molecule type" value="Genomic_DNA"/>
</dbReference>
<dbReference type="InterPro" id="IPR015424">
    <property type="entry name" value="PyrdxlP-dep_Trfase"/>
</dbReference>
<dbReference type="CDD" id="cd00609">
    <property type="entry name" value="AAT_like"/>
    <property type="match status" value="1"/>
</dbReference>
<evidence type="ECO:0000256" key="7">
    <source>
        <dbReference type="RuleBase" id="RU000480"/>
    </source>
</evidence>
<evidence type="ECO:0000256" key="3">
    <source>
        <dbReference type="ARBA" id="ARBA00011738"/>
    </source>
</evidence>
<keyword evidence="10" id="KW-1185">Reference proteome</keyword>
<dbReference type="PROSITE" id="PS00105">
    <property type="entry name" value="AA_TRANSFER_CLASS_1"/>
    <property type="match status" value="1"/>
</dbReference>
<evidence type="ECO:0000259" key="8">
    <source>
        <dbReference type="Pfam" id="PF00155"/>
    </source>
</evidence>
<dbReference type="InterPro" id="IPR015421">
    <property type="entry name" value="PyrdxlP-dep_Trfase_major"/>
</dbReference>
<comment type="cofactor">
    <cofactor evidence="1">
        <name>pyridoxal 5'-phosphate</name>
        <dbReference type="ChEBI" id="CHEBI:597326"/>
    </cofactor>
</comment>
<reference evidence="9 10" key="1">
    <citation type="journal article" date="2018" name="PLoS Pathog.">
        <title>Evolution of structural diversity of trichothecenes, a family of toxins produced by plant pathogenic and entomopathogenic fungi.</title>
        <authorList>
            <person name="Proctor R.H."/>
            <person name="McCormick S.P."/>
            <person name="Kim H.S."/>
            <person name="Cardoza R.E."/>
            <person name="Stanley A.M."/>
            <person name="Lindo L."/>
            <person name="Kelly A."/>
            <person name="Brown D.W."/>
            <person name="Lee T."/>
            <person name="Vaughan M.M."/>
            <person name="Alexander N.J."/>
            <person name="Busman M."/>
            <person name="Gutierrez S."/>
        </authorList>
    </citation>
    <scope>NUCLEOTIDE SEQUENCE [LARGE SCALE GENOMIC DNA]</scope>
    <source>
        <strain evidence="9 10">NRRL 20695</strain>
    </source>
</reference>
<dbReference type="Gene3D" id="3.90.1150.10">
    <property type="entry name" value="Aspartate Aminotransferase, domain 1"/>
    <property type="match status" value="1"/>
</dbReference>
<comment type="caution">
    <text evidence="9">The sequence shown here is derived from an EMBL/GenBank/DDBJ whole genome shotgun (WGS) entry which is preliminary data.</text>
</comment>
<comment type="miscellaneous">
    <text evidence="7">In eukaryotes there are cytoplasmic, mitochondrial and chloroplastic isozymes.</text>
</comment>
<organism evidence="9 10">
    <name type="scientific">Fusarium longipes</name>
    <dbReference type="NCBI Taxonomy" id="694270"/>
    <lineage>
        <taxon>Eukaryota</taxon>
        <taxon>Fungi</taxon>
        <taxon>Dikarya</taxon>
        <taxon>Ascomycota</taxon>
        <taxon>Pezizomycotina</taxon>
        <taxon>Sordariomycetes</taxon>
        <taxon>Hypocreomycetidae</taxon>
        <taxon>Hypocreales</taxon>
        <taxon>Nectriaceae</taxon>
        <taxon>Fusarium</taxon>
    </lineage>
</organism>
<keyword evidence="4 7" id="KW-0032">Aminotransferase</keyword>
<dbReference type="GO" id="GO:0006532">
    <property type="term" value="P:aspartate biosynthetic process"/>
    <property type="evidence" value="ECO:0007669"/>
    <property type="project" value="TreeGrafter"/>
</dbReference>
<evidence type="ECO:0000313" key="9">
    <source>
        <dbReference type="EMBL" id="RGP81860.1"/>
    </source>
</evidence>
<dbReference type="AlphaFoldDB" id="A0A395TAU4"/>
<comment type="subunit">
    <text evidence="3 7">Homodimer.</text>
</comment>
<evidence type="ECO:0000256" key="1">
    <source>
        <dbReference type="ARBA" id="ARBA00001933"/>
    </source>
</evidence>
<dbReference type="Gene3D" id="3.40.640.10">
    <property type="entry name" value="Type I PLP-dependent aspartate aminotransferase-like (Major domain)"/>
    <property type="match status" value="1"/>
</dbReference>
<dbReference type="PANTHER" id="PTHR11879:SF20">
    <property type="entry name" value="ASPARTATE AMINOTRANSFERASE"/>
    <property type="match status" value="1"/>
</dbReference>
<feature type="domain" description="Aminotransferase class I/classII large" evidence="8">
    <location>
        <begin position="36"/>
        <end position="403"/>
    </location>
</feature>
<dbReference type="SUPFAM" id="SSF53383">
    <property type="entry name" value="PLP-dependent transferases"/>
    <property type="match status" value="1"/>
</dbReference>
<evidence type="ECO:0000313" key="10">
    <source>
        <dbReference type="Proteomes" id="UP000266234"/>
    </source>
</evidence>
<dbReference type="InterPro" id="IPR004838">
    <property type="entry name" value="NHTrfase_class1_PyrdxlP-BS"/>
</dbReference>
<dbReference type="GO" id="GO:0004069">
    <property type="term" value="F:L-aspartate:2-oxoglutarate aminotransferase activity"/>
    <property type="evidence" value="ECO:0007669"/>
    <property type="project" value="UniProtKB-EC"/>
</dbReference>
<dbReference type="NCBIfam" id="NF006719">
    <property type="entry name" value="PRK09257.1"/>
    <property type="match status" value="1"/>
</dbReference>
<sequence>MGSYSVTSRFNDLECIPLDPHYALKEAFQADPDPRKVILGSGLYRDDKSKPWVLPVVQKAEEVVKKVQDSGRYEYLPISGYSPFVSSARQVLFGPLGYNDSHLVSIQTISGTGANFLGARFLSETLEPSAVWLSDPSWVNHANIWGLVGVNVKRYPYWNAKTKTLDFDNMIRKLETETAPGDVILLHACAHNPTGVDPTKEQWKVIADICEKKNLFPFFDCAYQGFATGDLDDDAWAVRHFLNRGTMELAVCQSFSKNMGLYGERVGALHMFCATSTDAQKVRGHLCRLQRGQISQPPINGARLAATILSDSKLFRDWMADLEEMSSRIKDMRKVLYENLVDLGTPGEWGHIVSQIGMFSYTGLTAEQVASIQQESHVYILASGRISIAGLNSGNIEYVAKALDKAVRLQASSRDV</sequence>
<dbReference type="InterPro" id="IPR000796">
    <property type="entry name" value="Asp_trans"/>
</dbReference>
<dbReference type="PANTHER" id="PTHR11879">
    <property type="entry name" value="ASPARTATE AMINOTRANSFERASE"/>
    <property type="match status" value="1"/>
</dbReference>
<evidence type="ECO:0000256" key="4">
    <source>
        <dbReference type="ARBA" id="ARBA00022576"/>
    </source>
</evidence>
<dbReference type="GO" id="GO:0030170">
    <property type="term" value="F:pyridoxal phosphate binding"/>
    <property type="evidence" value="ECO:0007669"/>
    <property type="project" value="InterPro"/>
</dbReference>
<proteinExistence type="inferred from homology"/>
<name>A0A395TAU4_9HYPO</name>
<dbReference type="GO" id="GO:0005829">
    <property type="term" value="C:cytosol"/>
    <property type="evidence" value="ECO:0007669"/>
    <property type="project" value="TreeGrafter"/>
</dbReference>
<dbReference type="InterPro" id="IPR015422">
    <property type="entry name" value="PyrdxlP-dep_Trfase_small"/>
</dbReference>
<evidence type="ECO:0000256" key="6">
    <source>
        <dbReference type="ARBA" id="ARBA00022898"/>
    </source>
</evidence>
<dbReference type="InterPro" id="IPR004839">
    <property type="entry name" value="Aminotransferase_I/II_large"/>
</dbReference>
<dbReference type="FunFam" id="3.90.1150.10:FF:000001">
    <property type="entry name" value="Aspartate aminotransferase"/>
    <property type="match status" value="1"/>
</dbReference>
<evidence type="ECO:0000256" key="2">
    <source>
        <dbReference type="ARBA" id="ARBA00007441"/>
    </source>
</evidence>